<reference evidence="3 5" key="2">
    <citation type="submission" date="2018-08" db="EMBL/GenBank/DDBJ databases">
        <title>Genome of Clostridium chromiireducens C1, DSM12136.</title>
        <authorList>
            <person name="Xing M."/>
            <person name="Wei Y."/>
            <person name="Ang E.L."/>
            <person name="Zhao H."/>
            <person name="Zhang Y."/>
        </authorList>
    </citation>
    <scope>NUCLEOTIDE SEQUENCE [LARGE SCALE GENOMIC DNA]</scope>
    <source>
        <strain evidence="3 5">C1</strain>
    </source>
</reference>
<dbReference type="OrthoDB" id="5616024at2"/>
<dbReference type="Proteomes" id="UP000265930">
    <property type="component" value="Unassembled WGS sequence"/>
</dbReference>
<keyword evidence="4" id="KW-1185">Reference proteome</keyword>
<evidence type="ECO:0000313" key="3">
    <source>
        <dbReference type="EMBL" id="RII34464.1"/>
    </source>
</evidence>
<reference evidence="1" key="3">
    <citation type="submission" date="2019-12" db="EMBL/GenBank/DDBJ databases">
        <title>Microbes associate with the intestines of laboratory mice.</title>
        <authorList>
            <person name="Navarre W."/>
            <person name="Wong E."/>
        </authorList>
    </citation>
    <scope>NUCLEOTIDE SEQUENCE</scope>
    <source>
        <strain evidence="1">NM79_F5</strain>
    </source>
</reference>
<reference evidence="2 4" key="1">
    <citation type="submission" date="2017-03" db="EMBL/GenBank/DDBJ databases">
        <title>Genome sequence of Clostridium chromiireducens DSM 23318.</title>
        <authorList>
            <person name="Poehlein A."/>
            <person name="Daniel R."/>
        </authorList>
    </citation>
    <scope>NUCLEOTIDE SEQUENCE [LARGE SCALE GENOMIC DNA]</scope>
    <source>
        <strain evidence="2 4">DSM 23318</strain>
    </source>
</reference>
<accession>A0A1V4IEW8</accession>
<dbReference type="Pfam" id="PF10719">
    <property type="entry name" value="ComFB"/>
    <property type="match status" value="1"/>
</dbReference>
<proteinExistence type="predicted"/>
<dbReference type="STRING" id="225345.CLCHR_39010"/>
<dbReference type="Proteomes" id="UP000656077">
    <property type="component" value="Unassembled WGS sequence"/>
</dbReference>
<evidence type="ECO:0000313" key="4">
    <source>
        <dbReference type="Proteomes" id="UP000191056"/>
    </source>
</evidence>
<dbReference type="EMBL" id="MZGT01000068">
    <property type="protein sequence ID" value="OPJ58469.1"/>
    <property type="molecule type" value="Genomic_DNA"/>
</dbReference>
<dbReference type="RefSeq" id="WP_079441555.1">
    <property type="nucleotide sequence ID" value="NZ_JBLZIA010000004.1"/>
</dbReference>
<dbReference type="Proteomes" id="UP000191056">
    <property type="component" value="Unassembled WGS sequence"/>
</dbReference>
<dbReference type="AlphaFoldDB" id="A0A1V4IEW8"/>
<evidence type="ECO:0000313" key="2">
    <source>
        <dbReference type="EMBL" id="OPJ58469.1"/>
    </source>
</evidence>
<protein>
    <submittedName>
        <fullName evidence="1">Competence protein</fullName>
    </submittedName>
    <submittedName>
        <fullName evidence="2">Late competence development protein ComFB</fullName>
    </submittedName>
</protein>
<gene>
    <name evidence="2" type="ORF">CLCHR_39010</name>
    <name evidence="3" type="ORF">D2A34_15100</name>
    <name evidence="1" type="ORF">GKZ28_21665</name>
</gene>
<organism evidence="2 4">
    <name type="scientific">Clostridium chromiireducens</name>
    <dbReference type="NCBI Taxonomy" id="225345"/>
    <lineage>
        <taxon>Bacteria</taxon>
        <taxon>Bacillati</taxon>
        <taxon>Bacillota</taxon>
        <taxon>Clostridia</taxon>
        <taxon>Eubacteriales</taxon>
        <taxon>Clostridiaceae</taxon>
        <taxon>Clostridium</taxon>
    </lineage>
</organism>
<dbReference type="EMBL" id="QXDJ01000003">
    <property type="protein sequence ID" value="RII34464.1"/>
    <property type="molecule type" value="Genomic_DNA"/>
</dbReference>
<dbReference type="InterPro" id="IPR019657">
    <property type="entry name" value="ComFB"/>
</dbReference>
<evidence type="ECO:0000313" key="5">
    <source>
        <dbReference type="Proteomes" id="UP000265930"/>
    </source>
</evidence>
<evidence type="ECO:0000313" key="1">
    <source>
        <dbReference type="EMBL" id="MVX66289.1"/>
    </source>
</evidence>
<name>A0A1V4IEW8_9CLOT</name>
<sequence length="89" mass="10363">MDNVINYMEIWVREYMEVLIEKIDGCQCDKCKRDIYTLALNNLKPYYVATPLGKIMAKLESTKQQVETDIIVQVTKAINKVSINPNHDR</sequence>
<comment type="caution">
    <text evidence="2">The sequence shown here is derived from an EMBL/GenBank/DDBJ whole genome shotgun (WGS) entry which is preliminary data.</text>
</comment>
<dbReference type="EMBL" id="WSRQ01000052">
    <property type="protein sequence ID" value="MVX66289.1"/>
    <property type="molecule type" value="Genomic_DNA"/>
</dbReference>